<sequence>MFRRALVSARPMARPTTMRAQFAQIRQASATLGQDPKVSLGPEPSALPELDADSDPRMNGQYPELPRVKRSLRDPYDNWWDPQERRNYGEPIHEDNDILGVFSTEPYTHFTTSWGWVLMGTFVGTVLTLCGVVAVYYPDKQSVPRTFPDGLEKELGGADAVKVSQGMPFPYHELTTGQARKQSDE</sequence>
<dbReference type="PANTHER" id="PTHR12840:SF1">
    <property type="entry name" value="NADH DEHYDROGENASE [UBIQUINONE] 1 BETA SUBCOMPLEX SUBUNIT 8, MITOCHONDRIAL"/>
    <property type="match status" value="1"/>
</dbReference>
<reference evidence="4" key="1">
    <citation type="journal article" date="2020" name="Stud. Mycol.">
        <title>101 Dothideomycetes genomes: A test case for predicting lifestyles and emergence of pathogens.</title>
        <authorList>
            <person name="Haridas S."/>
            <person name="Albert R."/>
            <person name="Binder M."/>
            <person name="Bloem J."/>
            <person name="LaButti K."/>
            <person name="Salamov A."/>
            <person name="Andreopoulos B."/>
            <person name="Baker S."/>
            <person name="Barry K."/>
            <person name="Bills G."/>
            <person name="Bluhm B."/>
            <person name="Cannon C."/>
            <person name="Castanera R."/>
            <person name="Culley D."/>
            <person name="Daum C."/>
            <person name="Ezra D."/>
            <person name="Gonzalez J."/>
            <person name="Henrissat B."/>
            <person name="Kuo A."/>
            <person name="Liang C."/>
            <person name="Lipzen A."/>
            <person name="Lutzoni F."/>
            <person name="Magnuson J."/>
            <person name="Mondo S."/>
            <person name="Nolan M."/>
            <person name="Ohm R."/>
            <person name="Pangilinan J."/>
            <person name="Park H.-J."/>
            <person name="Ramirez L."/>
            <person name="Alfaro M."/>
            <person name="Sun H."/>
            <person name="Tritt A."/>
            <person name="Yoshinaga Y."/>
            <person name="Zwiers L.-H."/>
            <person name="Turgeon B."/>
            <person name="Goodwin S."/>
            <person name="Spatafora J."/>
            <person name="Crous P."/>
            <person name="Grigoriev I."/>
        </authorList>
    </citation>
    <scope>NUCLEOTIDE SEQUENCE [LARGE SCALE GENOMIC DNA]</scope>
    <source>
        <strain evidence="4">CECT 20119</strain>
    </source>
</reference>
<keyword evidence="2" id="KW-1133">Transmembrane helix</keyword>
<dbReference type="AlphaFoldDB" id="A0A6A6GRC6"/>
<organism evidence="3 4">
    <name type="scientific">Elsinoe ampelina</name>
    <dbReference type="NCBI Taxonomy" id="302913"/>
    <lineage>
        <taxon>Eukaryota</taxon>
        <taxon>Fungi</taxon>
        <taxon>Dikarya</taxon>
        <taxon>Ascomycota</taxon>
        <taxon>Pezizomycotina</taxon>
        <taxon>Dothideomycetes</taxon>
        <taxon>Dothideomycetidae</taxon>
        <taxon>Myriangiales</taxon>
        <taxon>Elsinoaceae</taxon>
        <taxon>Elsinoe</taxon>
    </lineage>
</organism>
<name>A0A6A6GRC6_9PEZI</name>
<proteinExistence type="predicted"/>
<dbReference type="InterPro" id="IPR008699">
    <property type="entry name" value="NDUFB8"/>
</dbReference>
<evidence type="ECO:0000256" key="2">
    <source>
        <dbReference type="SAM" id="Phobius"/>
    </source>
</evidence>
<dbReference type="Proteomes" id="UP000799538">
    <property type="component" value="Unassembled WGS sequence"/>
</dbReference>
<keyword evidence="2" id="KW-0472">Membrane</keyword>
<evidence type="ECO:0000256" key="1">
    <source>
        <dbReference type="SAM" id="MobiDB-lite"/>
    </source>
</evidence>
<feature type="transmembrane region" description="Helical" evidence="2">
    <location>
        <begin position="114"/>
        <end position="137"/>
    </location>
</feature>
<dbReference type="OrthoDB" id="2014058at2759"/>
<keyword evidence="2" id="KW-0812">Transmembrane</keyword>
<evidence type="ECO:0000313" key="3">
    <source>
        <dbReference type="EMBL" id="KAF2228314.1"/>
    </source>
</evidence>
<feature type="region of interest" description="Disordered" evidence="1">
    <location>
        <begin position="33"/>
        <end position="63"/>
    </location>
</feature>
<protein>
    <recommendedName>
        <fullName evidence="5">NADH:ubiquinone oxidoreductase 20.1kD subunit</fullName>
    </recommendedName>
</protein>
<keyword evidence="4" id="KW-1185">Reference proteome</keyword>
<dbReference type="GO" id="GO:0005739">
    <property type="term" value="C:mitochondrion"/>
    <property type="evidence" value="ECO:0007669"/>
    <property type="project" value="InterPro"/>
</dbReference>
<dbReference type="Pfam" id="PF05821">
    <property type="entry name" value="NDUF_B8"/>
    <property type="match status" value="1"/>
</dbReference>
<dbReference type="EMBL" id="ML992501">
    <property type="protein sequence ID" value="KAF2228314.1"/>
    <property type="molecule type" value="Genomic_DNA"/>
</dbReference>
<gene>
    <name evidence="3" type="ORF">BDZ85DRAFT_14321</name>
</gene>
<accession>A0A6A6GRC6</accession>
<evidence type="ECO:0000313" key="4">
    <source>
        <dbReference type="Proteomes" id="UP000799538"/>
    </source>
</evidence>
<evidence type="ECO:0008006" key="5">
    <source>
        <dbReference type="Google" id="ProtNLM"/>
    </source>
</evidence>
<dbReference type="PANTHER" id="PTHR12840">
    <property type="entry name" value="NADH-UBIQUINONE OXIDOREDUCTASE ASHI SUBUNIT"/>
    <property type="match status" value="1"/>
</dbReference>